<evidence type="ECO:0000256" key="12">
    <source>
        <dbReference type="ARBA" id="ARBA00023157"/>
    </source>
</evidence>
<evidence type="ECO:0000313" key="25">
    <source>
        <dbReference type="Proteomes" id="UP000636709"/>
    </source>
</evidence>
<keyword evidence="9 17" id="KW-0067">ATP-binding</keyword>
<dbReference type="InterPro" id="IPR036426">
    <property type="entry name" value="Bulb-type_lectin_dom_sf"/>
</dbReference>
<dbReference type="CDD" id="cd00028">
    <property type="entry name" value="B_lectin"/>
    <property type="match status" value="1"/>
</dbReference>
<evidence type="ECO:0000256" key="4">
    <source>
        <dbReference type="ARBA" id="ARBA00022679"/>
    </source>
</evidence>
<dbReference type="InterPro" id="IPR017441">
    <property type="entry name" value="Protein_kinase_ATP_BS"/>
</dbReference>
<comment type="similarity">
    <text evidence="17">Belongs to the protein kinase superfamily. Ser/Thr protein kinase family.</text>
</comment>
<dbReference type="PIRSF" id="PIRSF000641">
    <property type="entry name" value="SRK"/>
    <property type="match status" value="1"/>
</dbReference>
<dbReference type="Pfam" id="PF01453">
    <property type="entry name" value="B_lectin"/>
    <property type="match status" value="1"/>
</dbReference>
<dbReference type="CDD" id="cd14066">
    <property type="entry name" value="STKc_IRAK"/>
    <property type="match status" value="1"/>
</dbReference>
<dbReference type="InterPro" id="IPR008271">
    <property type="entry name" value="Ser/Thr_kinase_AS"/>
</dbReference>
<evidence type="ECO:0000256" key="17">
    <source>
        <dbReference type="PIRNR" id="PIRNR000641"/>
    </source>
</evidence>
<reference evidence="24" key="1">
    <citation type="submission" date="2020-07" db="EMBL/GenBank/DDBJ databases">
        <title>Genome sequence and genetic diversity analysis of an under-domesticated orphan crop, white fonio (Digitaria exilis).</title>
        <authorList>
            <person name="Bennetzen J.L."/>
            <person name="Chen S."/>
            <person name="Ma X."/>
            <person name="Wang X."/>
            <person name="Yssel A.E.J."/>
            <person name="Chaluvadi S.R."/>
            <person name="Johnson M."/>
            <person name="Gangashetty P."/>
            <person name="Hamidou F."/>
            <person name="Sanogo M.D."/>
            <person name="Zwaenepoel A."/>
            <person name="Wallace J."/>
            <person name="Van De Peer Y."/>
            <person name="Van Deynze A."/>
        </authorList>
    </citation>
    <scope>NUCLEOTIDE SEQUENCE</scope>
    <source>
        <tissue evidence="24">Leaves</tissue>
    </source>
</reference>
<dbReference type="GO" id="GO:0051707">
    <property type="term" value="P:response to other organism"/>
    <property type="evidence" value="ECO:0007669"/>
    <property type="project" value="UniProtKB-ARBA"/>
</dbReference>
<dbReference type="InterPro" id="IPR003609">
    <property type="entry name" value="Pan_app"/>
</dbReference>
<comment type="catalytic activity">
    <reaction evidence="16 17">
        <text>L-seryl-[protein] + ATP = O-phospho-L-seryl-[protein] + ADP + H(+)</text>
        <dbReference type="Rhea" id="RHEA:17989"/>
        <dbReference type="Rhea" id="RHEA-COMP:9863"/>
        <dbReference type="Rhea" id="RHEA-COMP:11604"/>
        <dbReference type="ChEBI" id="CHEBI:15378"/>
        <dbReference type="ChEBI" id="CHEBI:29999"/>
        <dbReference type="ChEBI" id="CHEBI:30616"/>
        <dbReference type="ChEBI" id="CHEBI:83421"/>
        <dbReference type="ChEBI" id="CHEBI:456216"/>
        <dbReference type="EC" id="2.7.11.1"/>
    </reaction>
</comment>
<feature type="domain" description="Protein kinase" evidence="21">
    <location>
        <begin position="520"/>
        <end position="816"/>
    </location>
</feature>
<evidence type="ECO:0000256" key="16">
    <source>
        <dbReference type="ARBA" id="ARBA00048679"/>
    </source>
</evidence>
<evidence type="ECO:0000259" key="21">
    <source>
        <dbReference type="PROSITE" id="PS50011"/>
    </source>
</evidence>
<evidence type="ECO:0000313" key="24">
    <source>
        <dbReference type="EMBL" id="KAF8660270.1"/>
    </source>
</evidence>
<keyword evidence="10 19" id="KW-1133">Transmembrane helix</keyword>
<dbReference type="PANTHER" id="PTHR47974">
    <property type="entry name" value="OS07G0415500 PROTEIN"/>
    <property type="match status" value="1"/>
</dbReference>
<dbReference type="Gene3D" id="3.30.200.20">
    <property type="entry name" value="Phosphorylase Kinase, domain 1"/>
    <property type="match status" value="1"/>
</dbReference>
<dbReference type="SUPFAM" id="SSF51110">
    <property type="entry name" value="alpha-D-mannose-specific plant lectins"/>
    <property type="match status" value="1"/>
</dbReference>
<dbReference type="InterPro" id="IPR011009">
    <property type="entry name" value="Kinase-like_dom_sf"/>
</dbReference>
<dbReference type="EC" id="2.7.11.1" evidence="17"/>
<dbReference type="Gene3D" id="2.90.10.10">
    <property type="entry name" value="Bulb-type lectin domain"/>
    <property type="match status" value="1"/>
</dbReference>
<keyword evidence="4 17" id="KW-0808">Transferase</keyword>
<comment type="subcellular location">
    <subcellularLocation>
        <location evidence="1">Membrane</location>
        <topology evidence="1">Single-pass type I membrane protein</topology>
    </subcellularLocation>
</comment>
<dbReference type="FunFam" id="3.30.200.20:FF:000059">
    <property type="entry name" value="S-receptor-like serine/threonine-protein kinase"/>
    <property type="match status" value="1"/>
</dbReference>
<dbReference type="PANTHER" id="PTHR47974:SF1">
    <property type="entry name" value="PROTEIN KINASE DOMAIN-CONTAINING PROTEIN"/>
    <property type="match status" value="1"/>
</dbReference>
<dbReference type="AlphaFoldDB" id="A0A835AGN6"/>
<evidence type="ECO:0000256" key="7">
    <source>
        <dbReference type="ARBA" id="ARBA00022741"/>
    </source>
</evidence>
<evidence type="ECO:0000259" key="23">
    <source>
        <dbReference type="PROSITE" id="PS50948"/>
    </source>
</evidence>
<evidence type="ECO:0000256" key="14">
    <source>
        <dbReference type="ARBA" id="ARBA00023180"/>
    </source>
</evidence>
<dbReference type="GO" id="GO:0016020">
    <property type="term" value="C:membrane"/>
    <property type="evidence" value="ECO:0007669"/>
    <property type="project" value="UniProtKB-SubCell"/>
</dbReference>
<evidence type="ECO:0000256" key="19">
    <source>
        <dbReference type="SAM" id="Phobius"/>
    </source>
</evidence>
<keyword evidence="2 17" id="KW-0723">Serine/threonine-protein kinase</keyword>
<feature type="binding site" evidence="18">
    <location>
        <position position="548"/>
    </location>
    <ligand>
        <name>ATP</name>
        <dbReference type="ChEBI" id="CHEBI:30616"/>
    </ligand>
</feature>
<gene>
    <name evidence="24" type="ORF">HU200_057837</name>
</gene>
<feature type="domain" description="Apple" evidence="23">
    <location>
        <begin position="339"/>
        <end position="410"/>
    </location>
</feature>
<evidence type="ECO:0000256" key="18">
    <source>
        <dbReference type="PROSITE-ProRule" id="PRU10141"/>
    </source>
</evidence>
<dbReference type="SMART" id="SM00108">
    <property type="entry name" value="B_lectin"/>
    <property type="match status" value="1"/>
</dbReference>
<dbReference type="PROSITE" id="PS50927">
    <property type="entry name" value="BULB_LECTIN"/>
    <property type="match status" value="1"/>
</dbReference>
<keyword evidence="3" id="KW-0245">EGF-like domain</keyword>
<dbReference type="Pfam" id="PF00954">
    <property type="entry name" value="S_locus_glycop"/>
    <property type="match status" value="1"/>
</dbReference>
<accession>A0A835AGN6</accession>
<keyword evidence="25" id="KW-1185">Reference proteome</keyword>
<evidence type="ECO:0000256" key="5">
    <source>
        <dbReference type="ARBA" id="ARBA00022692"/>
    </source>
</evidence>
<sequence length="826" mass="92617">MRGVHTILAPAFFLLLASLPSPTRSASLRRSTLYRGDSIAVEDASGDVLVSPSGNFWCGFYKVATNAYTLAVWFARSADATVAWTANRDAPVNGRGSHAVFLRDGSLVLQDFDGHVAWMTNTSGTPADRVVLLDTGNLVVSDAGGSILWQSFDWPTDTLLPYQPITRYKRLVSASAKGLPYSGYYNFYFDSNNILNLIYDGPEISSNYWPDPFKQWWQNNRTAYNSSRYGSLDRYGAFTASDHTRFNASDVGDAGVMRRLTLDYDGNLRLYSLDNGDGTWHATWVALPRQCDVHGICGRYGVCSYLPELACSCPEGFVPSDASNWSKGCRRREFYDVRCGEPVYFAEMPGFDFWGFDFNYTPGLTMETCRKICLDDCDCQAFGYRMGTGECYPKITLWNGRAPDIVKQNIFLKVPTRIKGLKPAVLEFHGHDCTVHERNASVGSSYFQHVRGNKISFVYFYSFLAAAFVVEAIFIAVGYLFVFRADPAASGRGVRDDEGYALLFSHFRRFTYDELSDVTGKFTHKLGRGASGTVYKGVLDDGRSIAVKRLDDLTQADEVFRSEMSVIGRINHMNLVRMWGFCSEHSHRILVYEFVENGSLDKALFCDAGGEDALGWRSRYKIAVGVAKGLAYLHHECLEWIVHCDVKPENILLDAELDPKITDFGLVKLLSRDACGRLVMSGRVQGTRGYVAPEWAMGVPITGKADVYSFGVVLVELMRGRRVSDWVVVVVDGREEGDEDDARVDLQRMVEWIRGEMKKGDDERCSWMEEEFMDPRLRGDFSHLQAAAMLELAVSCVDDDPSRRPSMDAVLQKLLLLEDTASMRYA</sequence>
<dbReference type="PROSITE" id="PS00107">
    <property type="entry name" value="PROTEIN_KINASE_ATP"/>
    <property type="match status" value="1"/>
</dbReference>
<comment type="catalytic activity">
    <reaction evidence="15 17">
        <text>L-threonyl-[protein] + ATP = O-phospho-L-threonyl-[protein] + ADP + H(+)</text>
        <dbReference type="Rhea" id="RHEA:46608"/>
        <dbReference type="Rhea" id="RHEA-COMP:11060"/>
        <dbReference type="Rhea" id="RHEA-COMP:11605"/>
        <dbReference type="ChEBI" id="CHEBI:15378"/>
        <dbReference type="ChEBI" id="CHEBI:30013"/>
        <dbReference type="ChEBI" id="CHEBI:30616"/>
        <dbReference type="ChEBI" id="CHEBI:61977"/>
        <dbReference type="ChEBI" id="CHEBI:456216"/>
        <dbReference type="EC" id="2.7.11.1"/>
    </reaction>
</comment>
<dbReference type="InterPro" id="IPR000719">
    <property type="entry name" value="Prot_kinase_dom"/>
</dbReference>
<dbReference type="PROSITE" id="PS50948">
    <property type="entry name" value="PAN"/>
    <property type="match status" value="1"/>
</dbReference>
<keyword evidence="6 20" id="KW-0732">Signal</keyword>
<dbReference type="Pfam" id="PF08276">
    <property type="entry name" value="PAN_2"/>
    <property type="match status" value="1"/>
</dbReference>
<evidence type="ECO:0000256" key="9">
    <source>
        <dbReference type="ARBA" id="ARBA00022840"/>
    </source>
</evidence>
<keyword evidence="14" id="KW-0325">Glycoprotein</keyword>
<evidence type="ECO:0000256" key="1">
    <source>
        <dbReference type="ARBA" id="ARBA00004479"/>
    </source>
</evidence>
<feature type="transmembrane region" description="Helical" evidence="19">
    <location>
        <begin position="458"/>
        <end position="482"/>
    </location>
</feature>
<evidence type="ECO:0000256" key="6">
    <source>
        <dbReference type="ARBA" id="ARBA00022729"/>
    </source>
</evidence>
<dbReference type="GO" id="GO:0048544">
    <property type="term" value="P:recognition of pollen"/>
    <property type="evidence" value="ECO:0007669"/>
    <property type="project" value="InterPro"/>
</dbReference>
<dbReference type="FunFam" id="1.10.510.10:FF:000537">
    <property type="entry name" value="Putative receptor-like protein kinase"/>
    <property type="match status" value="1"/>
</dbReference>
<dbReference type="Pfam" id="PF00069">
    <property type="entry name" value="Pkinase"/>
    <property type="match status" value="1"/>
</dbReference>
<dbReference type="SMART" id="SM00220">
    <property type="entry name" value="S_TKc"/>
    <property type="match status" value="1"/>
</dbReference>
<dbReference type="Gene3D" id="1.10.510.10">
    <property type="entry name" value="Transferase(Phosphotransferase) domain 1"/>
    <property type="match status" value="1"/>
</dbReference>
<feature type="domain" description="Bulb-type lectin" evidence="22">
    <location>
        <begin position="24"/>
        <end position="153"/>
    </location>
</feature>
<evidence type="ECO:0000256" key="10">
    <source>
        <dbReference type="ARBA" id="ARBA00022989"/>
    </source>
</evidence>
<comment type="caution">
    <text evidence="24">The sequence shown here is derived from an EMBL/GenBank/DDBJ whole genome shotgun (WGS) entry which is preliminary data.</text>
</comment>
<dbReference type="GO" id="GO:0005524">
    <property type="term" value="F:ATP binding"/>
    <property type="evidence" value="ECO:0007669"/>
    <property type="project" value="UniProtKB-UniRule"/>
</dbReference>
<keyword evidence="7 17" id="KW-0547">Nucleotide-binding</keyword>
<proteinExistence type="inferred from homology"/>
<keyword evidence="13" id="KW-0675">Receptor</keyword>
<evidence type="ECO:0000256" key="3">
    <source>
        <dbReference type="ARBA" id="ARBA00022536"/>
    </source>
</evidence>
<evidence type="ECO:0000256" key="13">
    <source>
        <dbReference type="ARBA" id="ARBA00023170"/>
    </source>
</evidence>
<dbReference type="InterPro" id="IPR000858">
    <property type="entry name" value="S_locus_glycoprot_dom"/>
</dbReference>
<dbReference type="InterPro" id="IPR001480">
    <property type="entry name" value="Bulb-type_lectin_dom"/>
</dbReference>
<feature type="chain" id="PRO_5032340300" description="Receptor-like serine/threonine-protein kinase" evidence="20">
    <location>
        <begin position="26"/>
        <end position="826"/>
    </location>
</feature>
<dbReference type="Proteomes" id="UP000636709">
    <property type="component" value="Unassembled WGS sequence"/>
</dbReference>
<dbReference type="Gramene" id="Dexi7A01G0021420.1">
    <property type="protein sequence ID" value="Dexi7A01G0021420.1:cds"/>
    <property type="gene ID" value="Dexi7A01G0021420"/>
</dbReference>
<dbReference type="OrthoDB" id="619632at2759"/>
<keyword evidence="8 17" id="KW-0418">Kinase</keyword>
<dbReference type="EMBL" id="JACEFO010002444">
    <property type="protein sequence ID" value="KAF8660270.1"/>
    <property type="molecule type" value="Genomic_DNA"/>
</dbReference>
<keyword evidence="12" id="KW-1015">Disulfide bond</keyword>
<name>A0A835AGN6_9POAL</name>
<dbReference type="PROSITE" id="PS00108">
    <property type="entry name" value="PROTEIN_KINASE_ST"/>
    <property type="match status" value="1"/>
</dbReference>
<evidence type="ECO:0000256" key="15">
    <source>
        <dbReference type="ARBA" id="ARBA00047899"/>
    </source>
</evidence>
<organism evidence="24 25">
    <name type="scientific">Digitaria exilis</name>
    <dbReference type="NCBI Taxonomy" id="1010633"/>
    <lineage>
        <taxon>Eukaryota</taxon>
        <taxon>Viridiplantae</taxon>
        <taxon>Streptophyta</taxon>
        <taxon>Embryophyta</taxon>
        <taxon>Tracheophyta</taxon>
        <taxon>Spermatophyta</taxon>
        <taxon>Magnoliopsida</taxon>
        <taxon>Liliopsida</taxon>
        <taxon>Poales</taxon>
        <taxon>Poaceae</taxon>
        <taxon>PACMAD clade</taxon>
        <taxon>Panicoideae</taxon>
        <taxon>Panicodae</taxon>
        <taxon>Paniceae</taxon>
        <taxon>Anthephorinae</taxon>
        <taxon>Digitaria</taxon>
    </lineage>
</organism>
<evidence type="ECO:0000256" key="11">
    <source>
        <dbReference type="ARBA" id="ARBA00023136"/>
    </source>
</evidence>
<dbReference type="PROSITE" id="PS50011">
    <property type="entry name" value="PROTEIN_KINASE_DOM"/>
    <property type="match status" value="1"/>
</dbReference>
<evidence type="ECO:0000256" key="2">
    <source>
        <dbReference type="ARBA" id="ARBA00022527"/>
    </source>
</evidence>
<keyword evidence="5 19" id="KW-0812">Transmembrane</keyword>
<protein>
    <recommendedName>
        <fullName evidence="17">Receptor-like serine/threonine-protein kinase</fullName>
        <ecNumber evidence="17">2.7.11.1</ecNumber>
    </recommendedName>
</protein>
<dbReference type="GO" id="GO:0004674">
    <property type="term" value="F:protein serine/threonine kinase activity"/>
    <property type="evidence" value="ECO:0007669"/>
    <property type="project" value="UniProtKB-KW"/>
</dbReference>
<evidence type="ECO:0000256" key="8">
    <source>
        <dbReference type="ARBA" id="ARBA00022777"/>
    </source>
</evidence>
<dbReference type="CDD" id="cd01098">
    <property type="entry name" value="PAN_AP_plant"/>
    <property type="match status" value="1"/>
</dbReference>
<dbReference type="InterPro" id="IPR024171">
    <property type="entry name" value="SRK-like_kinase"/>
</dbReference>
<evidence type="ECO:0000256" key="20">
    <source>
        <dbReference type="SAM" id="SignalP"/>
    </source>
</evidence>
<evidence type="ECO:0000259" key="22">
    <source>
        <dbReference type="PROSITE" id="PS50927"/>
    </source>
</evidence>
<dbReference type="SUPFAM" id="SSF56112">
    <property type="entry name" value="Protein kinase-like (PK-like)"/>
    <property type="match status" value="1"/>
</dbReference>
<dbReference type="FunFam" id="2.90.10.10:FF:000007">
    <property type="entry name" value="Serine/threonine-protein kinase"/>
    <property type="match status" value="1"/>
</dbReference>
<keyword evidence="11 19" id="KW-0472">Membrane</keyword>
<feature type="signal peptide" evidence="20">
    <location>
        <begin position="1"/>
        <end position="25"/>
    </location>
</feature>